<dbReference type="Gene3D" id="3.40.50.1820">
    <property type="entry name" value="alpha/beta hydrolase"/>
    <property type="match status" value="1"/>
</dbReference>
<protein>
    <submittedName>
        <fullName evidence="6">Uncharacterized protein</fullName>
    </submittedName>
</protein>
<dbReference type="InterPro" id="IPR001563">
    <property type="entry name" value="Peptidase_S10"/>
</dbReference>
<dbReference type="Proteomes" id="UP001143548">
    <property type="component" value="Unassembled WGS sequence"/>
</dbReference>
<dbReference type="GO" id="GO:0004185">
    <property type="term" value="F:serine-type carboxypeptidase activity"/>
    <property type="evidence" value="ECO:0007669"/>
    <property type="project" value="InterPro"/>
</dbReference>
<evidence type="ECO:0000256" key="3">
    <source>
        <dbReference type="ARBA" id="ARBA00022670"/>
    </source>
</evidence>
<dbReference type="InterPro" id="IPR029058">
    <property type="entry name" value="AB_hydrolase_fold"/>
</dbReference>
<evidence type="ECO:0000256" key="5">
    <source>
        <dbReference type="ARBA" id="ARBA00023180"/>
    </source>
</evidence>
<accession>A0A9W5YY43</accession>
<dbReference type="EMBL" id="BROQ01000082">
    <property type="protein sequence ID" value="GKZ24281.1"/>
    <property type="molecule type" value="Genomic_DNA"/>
</dbReference>
<dbReference type="Gene3D" id="1.10.287.410">
    <property type="match status" value="1"/>
</dbReference>
<evidence type="ECO:0000256" key="4">
    <source>
        <dbReference type="ARBA" id="ARBA00022801"/>
    </source>
</evidence>
<organism evidence="6 7">
    <name type="scientific">Aspergillus brasiliensis</name>
    <dbReference type="NCBI Taxonomy" id="319629"/>
    <lineage>
        <taxon>Eukaryota</taxon>
        <taxon>Fungi</taxon>
        <taxon>Dikarya</taxon>
        <taxon>Ascomycota</taxon>
        <taxon>Pezizomycotina</taxon>
        <taxon>Eurotiomycetes</taxon>
        <taxon>Eurotiomycetidae</taxon>
        <taxon>Eurotiales</taxon>
        <taxon>Aspergillaceae</taxon>
        <taxon>Aspergillus</taxon>
        <taxon>Aspergillus subgen. Circumdati</taxon>
    </lineage>
</organism>
<keyword evidence="4" id="KW-0378">Hydrolase</keyword>
<gene>
    <name evidence="6" type="ORF">AbraCBS73388_011085</name>
</gene>
<evidence type="ECO:0000256" key="1">
    <source>
        <dbReference type="ARBA" id="ARBA00009431"/>
    </source>
</evidence>
<evidence type="ECO:0000313" key="6">
    <source>
        <dbReference type="EMBL" id="GKZ24281.1"/>
    </source>
</evidence>
<evidence type="ECO:0000256" key="2">
    <source>
        <dbReference type="ARBA" id="ARBA00022645"/>
    </source>
</evidence>
<name>A0A9W5YY43_9EURO</name>
<feature type="non-terminal residue" evidence="6">
    <location>
        <position position="201"/>
    </location>
</feature>
<sequence>PAICHAAQSVCYDGVVGWYDNEAGADGRNRFDITAPCEIDEMCYIEAALIERYLNSPSVWEALSPPQQVTEYKFVATSVIDAFAQSADGMVSSSKQIAFLLANNVDFLAYQGNLDLACNTAGNLRWANSLSWKGQTEFTAKPLLPWVSINSGSQEPVGIAKEIQVSVGEGTDETSRFAFVTVDNAGHLCWYYGSCPKIGRM</sequence>
<keyword evidence="2" id="KW-0121">Carboxypeptidase</keyword>
<dbReference type="GO" id="GO:0006508">
    <property type="term" value="P:proteolysis"/>
    <property type="evidence" value="ECO:0007669"/>
    <property type="project" value="UniProtKB-KW"/>
</dbReference>
<dbReference type="AlphaFoldDB" id="A0A9W5YY43"/>
<dbReference type="SUPFAM" id="SSF53474">
    <property type="entry name" value="alpha/beta-Hydrolases"/>
    <property type="match status" value="1"/>
</dbReference>
<keyword evidence="5" id="KW-0325">Glycoprotein</keyword>
<keyword evidence="3" id="KW-0645">Protease</keyword>
<proteinExistence type="inferred from homology"/>
<reference evidence="6" key="1">
    <citation type="submission" date="2022-07" db="EMBL/GenBank/DDBJ databases">
        <title>Taxonomy of Aspergillus series Nigri: significant species reduction supported by multi-species coalescent approaches.</title>
        <authorList>
            <person name="Bian C."/>
            <person name="Kusuya Y."/>
            <person name="Sklenar F."/>
            <person name="D'hooge E."/>
            <person name="Yaguchi T."/>
            <person name="Takahashi H."/>
            <person name="Hubka V."/>
        </authorList>
    </citation>
    <scope>NUCLEOTIDE SEQUENCE</scope>
    <source>
        <strain evidence="6">CBS 733.88</strain>
    </source>
</reference>
<comment type="caution">
    <text evidence="6">The sequence shown here is derived from an EMBL/GenBank/DDBJ whole genome shotgun (WGS) entry which is preliminary data.</text>
</comment>
<dbReference type="Pfam" id="PF00450">
    <property type="entry name" value="Peptidase_S10"/>
    <property type="match status" value="1"/>
</dbReference>
<comment type="similarity">
    <text evidence="1">Belongs to the peptidase S10 family.</text>
</comment>
<evidence type="ECO:0000313" key="7">
    <source>
        <dbReference type="Proteomes" id="UP001143548"/>
    </source>
</evidence>